<proteinExistence type="predicted"/>
<evidence type="ECO:0000259" key="2">
    <source>
        <dbReference type="Pfam" id="PF25638"/>
    </source>
</evidence>
<sequence>MKLSLTVEADAINVLALNMGRIVVDIDGIELTDLINVVNQNGYSLLVADEPGKLIVEDPIPPVARLNGIQCSTAHITAEDNALLFTLSHQHEDFGESEWISYTGSGYLLHLGAWSFSGLTPQTPRSVKSLPSVISDAYASLRRWHCSSGCLWRSATKFYNL</sequence>
<feature type="domain" description="YeeW-like" evidence="2">
    <location>
        <begin position="4"/>
        <end position="59"/>
    </location>
</feature>
<accession>A0A7G2IRS2</accession>
<dbReference type="InterPro" id="IPR057653">
    <property type="entry name" value="YeeW-like_dom"/>
</dbReference>
<name>A0A7G2IRS2_CITFR</name>
<comment type="caution">
    <text evidence="3">The sequence shown here is derived from an EMBL/GenBank/DDBJ whole genome shotgun (WGS) entry which is preliminary data.</text>
</comment>
<evidence type="ECO:0000313" key="3">
    <source>
        <dbReference type="EMBL" id="CDL39412.1"/>
    </source>
</evidence>
<dbReference type="EMBL" id="CBWP010000058">
    <property type="protein sequence ID" value="CDL39412.1"/>
    <property type="molecule type" value="Genomic_DNA"/>
</dbReference>
<feature type="domain" description="DUF5983" evidence="1">
    <location>
        <begin position="70"/>
        <end position="152"/>
    </location>
</feature>
<organism evidence="3 4">
    <name type="scientific">Citrobacter freundii</name>
    <dbReference type="NCBI Taxonomy" id="546"/>
    <lineage>
        <taxon>Bacteria</taxon>
        <taxon>Pseudomonadati</taxon>
        <taxon>Pseudomonadota</taxon>
        <taxon>Gammaproteobacteria</taxon>
        <taxon>Enterobacterales</taxon>
        <taxon>Enterobacteriaceae</taxon>
        <taxon>Citrobacter</taxon>
        <taxon>Citrobacter freundii complex</taxon>
    </lineage>
</organism>
<evidence type="ECO:0000313" key="4">
    <source>
        <dbReference type="Proteomes" id="UP000019194"/>
    </source>
</evidence>
<dbReference type="Pfam" id="PF19419">
    <property type="entry name" value="DUF5983"/>
    <property type="match status" value="1"/>
</dbReference>
<dbReference type="AlphaFoldDB" id="A0A7G2IRS2"/>
<dbReference type="InterPro" id="IPR046025">
    <property type="entry name" value="DUF5983"/>
</dbReference>
<dbReference type="Proteomes" id="UP000019194">
    <property type="component" value="Unassembled WGS sequence"/>
</dbReference>
<reference evidence="3 4" key="1">
    <citation type="submission" date="2013-10" db="EMBL/GenBank/DDBJ databases">
        <title>Antibiotic resistance diversity of beta-lactamase producers in the General Hospital Vienna.</title>
        <authorList>
            <person name="Barisic I."/>
            <person name="Mitteregger D."/>
            <person name="Hirschl A.M."/>
            <person name="Noehammer C."/>
            <person name="Wiesinger-Mayr H."/>
        </authorList>
    </citation>
    <scope>NUCLEOTIDE SEQUENCE [LARGE SCALE GENOMIC DNA]</scope>
    <source>
        <strain evidence="3 4">ISC11</strain>
    </source>
</reference>
<dbReference type="Pfam" id="PF25638">
    <property type="entry name" value="DUF5983_N"/>
    <property type="match status" value="1"/>
</dbReference>
<evidence type="ECO:0000259" key="1">
    <source>
        <dbReference type="Pfam" id="PF19419"/>
    </source>
</evidence>
<protein>
    <submittedName>
        <fullName evidence="3">YeeU protein (Antitoxin to YeeV)</fullName>
    </submittedName>
</protein>